<feature type="transmembrane region" description="Helical" evidence="7">
    <location>
        <begin position="150"/>
        <end position="168"/>
    </location>
</feature>
<comment type="similarity">
    <text evidence="2">Belongs to the EamA transporter family.</text>
</comment>
<feature type="transmembrane region" description="Helical" evidence="7">
    <location>
        <begin position="125"/>
        <end position="144"/>
    </location>
</feature>
<dbReference type="EMBL" id="BAAAYK010000038">
    <property type="protein sequence ID" value="GAA3363141.1"/>
    <property type="molecule type" value="Genomic_DNA"/>
</dbReference>
<feature type="transmembrane region" description="Helical" evidence="7">
    <location>
        <begin position="210"/>
        <end position="230"/>
    </location>
</feature>
<dbReference type="Gene3D" id="1.10.3730.20">
    <property type="match status" value="1"/>
</dbReference>
<comment type="caution">
    <text evidence="9">The sequence shown here is derived from an EMBL/GenBank/DDBJ whole genome shotgun (WGS) entry which is preliminary data.</text>
</comment>
<dbReference type="InterPro" id="IPR037185">
    <property type="entry name" value="EmrE-like"/>
</dbReference>
<dbReference type="InterPro" id="IPR000620">
    <property type="entry name" value="EamA_dom"/>
</dbReference>
<feature type="transmembrane region" description="Helical" evidence="7">
    <location>
        <begin position="69"/>
        <end position="87"/>
    </location>
</feature>
<reference evidence="10" key="1">
    <citation type="journal article" date="2019" name="Int. J. Syst. Evol. Microbiol.">
        <title>The Global Catalogue of Microorganisms (GCM) 10K type strain sequencing project: providing services to taxonomists for standard genome sequencing and annotation.</title>
        <authorList>
            <consortium name="The Broad Institute Genomics Platform"/>
            <consortium name="The Broad Institute Genome Sequencing Center for Infectious Disease"/>
            <person name="Wu L."/>
            <person name="Ma J."/>
        </authorList>
    </citation>
    <scope>NUCLEOTIDE SEQUENCE [LARGE SCALE GENOMIC DNA]</scope>
    <source>
        <strain evidence="10">JCM 9687</strain>
    </source>
</reference>
<keyword evidence="5 7" id="KW-0472">Membrane</keyword>
<keyword evidence="3 7" id="KW-0812">Transmembrane</keyword>
<gene>
    <name evidence="9" type="ORF">GCM10020366_53880</name>
</gene>
<proteinExistence type="inferred from homology"/>
<dbReference type="PANTHER" id="PTHR32322:SF2">
    <property type="entry name" value="EAMA DOMAIN-CONTAINING PROTEIN"/>
    <property type="match status" value="1"/>
</dbReference>
<dbReference type="InterPro" id="IPR050638">
    <property type="entry name" value="AA-Vitamin_Transporters"/>
</dbReference>
<dbReference type="PANTHER" id="PTHR32322">
    <property type="entry name" value="INNER MEMBRANE TRANSPORTER"/>
    <property type="match status" value="1"/>
</dbReference>
<feature type="region of interest" description="Disordered" evidence="6">
    <location>
        <begin position="292"/>
        <end position="324"/>
    </location>
</feature>
<feature type="transmembrane region" description="Helical" evidence="7">
    <location>
        <begin position="242"/>
        <end position="260"/>
    </location>
</feature>
<keyword evidence="4 7" id="KW-1133">Transmembrane helix</keyword>
<evidence type="ECO:0000259" key="8">
    <source>
        <dbReference type="Pfam" id="PF00892"/>
    </source>
</evidence>
<feature type="domain" description="EamA" evidence="8">
    <location>
        <begin position="13"/>
        <end position="139"/>
    </location>
</feature>
<feature type="transmembrane region" description="Helical" evidence="7">
    <location>
        <begin position="93"/>
        <end position="113"/>
    </location>
</feature>
<feature type="transmembrane region" description="Helical" evidence="7">
    <location>
        <begin position="180"/>
        <end position="198"/>
    </location>
</feature>
<feature type="transmembrane region" description="Helical" evidence="7">
    <location>
        <begin position="12"/>
        <end position="31"/>
    </location>
</feature>
<evidence type="ECO:0000256" key="3">
    <source>
        <dbReference type="ARBA" id="ARBA00022692"/>
    </source>
</evidence>
<dbReference type="SUPFAM" id="SSF103481">
    <property type="entry name" value="Multidrug resistance efflux transporter EmrE"/>
    <property type="match status" value="2"/>
</dbReference>
<dbReference type="Proteomes" id="UP001500483">
    <property type="component" value="Unassembled WGS sequence"/>
</dbReference>
<feature type="domain" description="EamA" evidence="8">
    <location>
        <begin position="149"/>
        <end position="284"/>
    </location>
</feature>
<evidence type="ECO:0000256" key="1">
    <source>
        <dbReference type="ARBA" id="ARBA00004141"/>
    </source>
</evidence>
<name>A0ABP6RY54_9PSEU</name>
<feature type="transmembrane region" description="Helical" evidence="7">
    <location>
        <begin position="266"/>
        <end position="284"/>
    </location>
</feature>
<accession>A0ABP6RY54</accession>
<evidence type="ECO:0000256" key="5">
    <source>
        <dbReference type="ARBA" id="ARBA00023136"/>
    </source>
</evidence>
<evidence type="ECO:0000256" key="7">
    <source>
        <dbReference type="SAM" id="Phobius"/>
    </source>
</evidence>
<evidence type="ECO:0000313" key="10">
    <source>
        <dbReference type="Proteomes" id="UP001500483"/>
    </source>
</evidence>
<evidence type="ECO:0000256" key="4">
    <source>
        <dbReference type="ARBA" id="ARBA00022989"/>
    </source>
</evidence>
<keyword evidence="10" id="KW-1185">Reference proteome</keyword>
<evidence type="ECO:0000256" key="6">
    <source>
        <dbReference type="SAM" id="MobiDB-lite"/>
    </source>
</evidence>
<protein>
    <submittedName>
        <fullName evidence="9">DMT family transporter</fullName>
    </submittedName>
</protein>
<dbReference type="RefSeq" id="WP_344930248.1">
    <property type="nucleotide sequence ID" value="NZ_BAAAYK010000038.1"/>
</dbReference>
<evidence type="ECO:0000313" key="9">
    <source>
        <dbReference type="EMBL" id="GAA3363141.1"/>
    </source>
</evidence>
<evidence type="ECO:0000256" key="2">
    <source>
        <dbReference type="ARBA" id="ARBA00007362"/>
    </source>
</evidence>
<comment type="subcellular location">
    <subcellularLocation>
        <location evidence="1">Membrane</location>
        <topology evidence="1">Multi-pass membrane protein</topology>
    </subcellularLocation>
</comment>
<feature type="compositionally biased region" description="Low complexity" evidence="6">
    <location>
        <begin position="292"/>
        <end position="307"/>
    </location>
</feature>
<feature type="transmembrane region" description="Helical" evidence="7">
    <location>
        <begin position="37"/>
        <end position="57"/>
    </location>
</feature>
<sequence length="324" mass="33117">MNHRTSHLRLGVLALLWGASFLLIKLALTAMSPAQVAFTRIALGAAVLVALCAVRGLRMRLDRRLLPHVVVAGFFASALPWVLLGIGERTVDSGLAGAVNATTPLWTLLFGYVLGARGGFSPRMLGGLAVGFGGVLLILAPWQGASAGTGVLACLAAAASYGVGYVHIGRKLTGTGAPAPVLAALQLVAAAGLAAVVLPLEGLPAVRFDAVALLAVAVLGVFGTGVGFALNYRLIADEGATVASTVTYLMPVVSVLLGWLVLGERLSWRVLLGIALVLAGVALTRNRTARDGAAGAPADRVPDGAPRVAPAHPYTDLATNHPMK</sequence>
<organism evidence="9 10">
    <name type="scientific">Saccharopolyspora gregorii</name>
    <dbReference type="NCBI Taxonomy" id="33914"/>
    <lineage>
        <taxon>Bacteria</taxon>
        <taxon>Bacillati</taxon>
        <taxon>Actinomycetota</taxon>
        <taxon>Actinomycetes</taxon>
        <taxon>Pseudonocardiales</taxon>
        <taxon>Pseudonocardiaceae</taxon>
        <taxon>Saccharopolyspora</taxon>
    </lineage>
</organism>
<dbReference type="Pfam" id="PF00892">
    <property type="entry name" value="EamA"/>
    <property type="match status" value="2"/>
</dbReference>